<feature type="region of interest" description="Disordered" evidence="1">
    <location>
        <begin position="1"/>
        <end position="57"/>
    </location>
</feature>
<evidence type="ECO:0000313" key="4">
    <source>
        <dbReference type="Proteomes" id="UP000594263"/>
    </source>
</evidence>
<dbReference type="EnsemblPlants" id="Kaladp0012s0080.1.v1.1">
    <property type="protein sequence ID" value="Kaladp0012s0080.1.v1.1.CDS.1"/>
    <property type="gene ID" value="Kaladp0012s0080.v1.1"/>
</dbReference>
<dbReference type="OMA" id="DRDTFWC"/>
<feature type="domain" description="BSD" evidence="2">
    <location>
        <begin position="189"/>
        <end position="241"/>
    </location>
</feature>
<feature type="region of interest" description="Disordered" evidence="1">
    <location>
        <begin position="261"/>
        <end position="299"/>
    </location>
</feature>
<organism evidence="3 4">
    <name type="scientific">Kalanchoe fedtschenkoi</name>
    <name type="common">Lavender scallops</name>
    <name type="synonym">South American air plant</name>
    <dbReference type="NCBI Taxonomy" id="63787"/>
    <lineage>
        <taxon>Eukaryota</taxon>
        <taxon>Viridiplantae</taxon>
        <taxon>Streptophyta</taxon>
        <taxon>Embryophyta</taxon>
        <taxon>Tracheophyta</taxon>
        <taxon>Spermatophyta</taxon>
        <taxon>Magnoliopsida</taxon>
        <taxon>eudicotyledons</taxon>
        <taxon>Gunneridae</taxon>
        <taxon>Pentapetalae</taxon>
        <taxon>Saxifragales</taxon>
        <taxon>Crassulaceae</taxon>
        <taxon>Kalanchoe</taxon>
    </lineage>
</organism>
<feature type="compositionally biased region" description="Acidic residues" evidence="1">
    <location>
        <begin position="432"/>
        <end position="447"/>
    </location>
</feature>
<dbReference type="SUPFAM" id="SSF140383">
    <property type="entry name" value="BSD domain-like"/>
    <property type="match status" value="1"/>
</dbReference>
<dbReference type="PROSITE" id="PS50858">
    <property type="entry name" value="BSD"/>
    <property type="match status" value="1"/>
</dbReference>
<dbReference type="GO" id="GO:0005737">
    <property type="term" value="C:cytoplasm"/>
    <property type="evidence" value="ECO:0007669"/>
    <property type="project" value="TreeGrafter"/>
</dbReference>
<dbReference type="InterPro" id="IPR035925">
    <property type="entry name" value="BSD_dom_sf"/>
</dbReference>
<dbReference type="PANTHER" id="PTHR16019:SF5">
    <property type="entry name" value="BSD DOMAIN-CONTAINING PROTEIN 1"/>
    <property type="match status" value="1"/>
</dbReference>
<feature type="compositionally biased region" description="Basic and acidic residues" evidence="1">
    <location>
        <begin position="412"/>
        <end position="431"/>
    </location>
</feature>
<dbReference type="SMART" id="SM00751">
    <property type="entry name" value="BSD"/>
    <property type="match status" value="1"/>
</dbReference>
<sequence length="490" mass="53688">MNFFRSVFADEPDSESDALADGNSDQEDSGSDSESKSPSDAGKPNPNSGSAPAASGGWDLGGLIKTLATKSESVIDTYKRDLQEFSTGLKAETAVFREVADRAVKELPKAGVSTFDELKSTVLKGTTQIISQGKEALLLLDQEIGSPAARSGDSRSVNYSRFDARLRAVQIDKETYCLEPEDLDDYNKWRSGFVLEEKGEELGNLFEENAAMENIYHKIVPGEIDPETFWYRYFYKVHKLKQAEEVRATFLKKAIDDEEEELSWDVDEDEEEDRDDGKVGGANVVQSGKKLEKSESEKENAIAEVKKDLGSDGEVAKEADNVVKELKDVGSGDVGGRAEETGNVVDKEKEKIGDGVSKVEVNNVVDELKDGDSGTVGGRVVEPGNVVDKEKEKIGDGVSKVENKPESPSVQLEKEVKGKSDESASKAKEGTTTDEDLEWDEIEDEGSDGERAVAPRKSHDKAELQKRLSSAVEDEDLSWDIEDDDEPVKH</sequence>
<dbReference type="Pfam" id="PF03909">
    <property type="entry name" value="BSD"/>
    <property type="match status" value="1"/>
</dbReference>
<reference evidence="3" key="1">
    <citation type="submission" date="2021-01" db="UniProtKB">
        <authorList>
            <consortium name="EnsemblPlants"/>
        </authorList>
    </citation>
    <scope>IDENTIFICATION</scope>
</reference>
<feature type="compositionally biased region" description="Basic and acidic residues" evidence="1">
    <location>
        <begin position="387"/>
        <end position="405"/>
    </location>
</feature>
<evidence type="ECO:0000256" key="1">
    <source>
        <dbReference type="SAM" id="MobiDB-lite"/>
    </source>
</evidence>
<feature type="compositionally biased region" description="Basic and acidic residues" evidence="1">
    <location>
        <begin position="289"/>
        <end position="299"/>
    </location>
</feature>
<feature type="compositionally biased region" description="Acidic residues" evidence="1">
    <location>
        <begin position="472"/>
        <end position="490"/>
    </location>
</feature>
<dbReference type="Proteomes" id="UP000594263">
    <property type="component" value="Unplaced"/>
</dbReference>
<proteinExistence type="predicted"/>
<accession>A0A7N0SYC1</accession>
<dbReference type="Gene3D" id="1.10.3970.10">
    <property type="entry name" value="BSD domain"/>
    <property type="match status" value="1"/>
</dbReference>
<name>A0A7N0SYC1_KALFE</name>
<evidence type="ECO:0000313" key="3">
    <source>
        <dbReference type="EnsemblPlants" id="Kaladp0012s0080.1.v1.1.CDS.1"/>
    </source>
</evidence>
<feature type="compositionally biased region" description="Acidic residues" evidence="1">
    <location>
        <begin position="10"/>
        <end position="31"/>
    </location>
</feature>
<dbReference type="InterPro" id="IPR005607">
    <property type="entry name" value="BSD_dom"/>
</dbReference>
<feature type="compositionally biased region" description="Acidic residues" evidence="1">
    <location>
        <begin position="261"/>
        <end position="274"/>
    </location>
</feature>
<feature type="region of interest" description="Disordered" evidence="1">
    <location>
        <begin position="368"/>
        <end position="490"/>
    </location>
</feature>
<dbReference type="PANTHER" id="PTHR16019">
    <property type="entry name" value="SYNAPSE-ASSOCIATED PROTEIN"/>
    <property type="match status" value="1"/>
</dbReference>
<dbReference type="InterPro" id="IPR051494">
    <property type="entry name" value="BSD_domain-containing"/>
</dbReference>
<keyword evidence="4" id="KW-1185">Reference proteome</keyword>
<dbReference type="AlphaFoldDB" id="A0A7N0SYC1"/>
<dbReference type="Gramene" id="Kaladp0012s0080.1.v1.1">
    <property type="protein sequence ID" value="Kaladp0012s0080.1.v1.1.CDS.1"/>
    <property type="gene ID" value="Kaladp0012s0080.v1.1"/>
</dbReference>
<protein>
    <recommendedName>
        <fullName evidence="2">BSD domain-containing protein</fullName>
    </recommendedName>
</protein>
<evidence type="ECO:0000259" key="2">
    <source>
        <dbReference type="PROSITE" id="PS50858"/>
    </source>
</evidence>